<reference evidence="10" key="1">
    <citation type="submission" date="2020-05" db="EMBL/GenBank/DDBJ databases">
        <title>Phylogenomic resolution of chytrid fungi.</title>
        <authorList>
            <person name="Stajich J.E."/>
            <person name="Amses K."/>
            <person name="Simmons R."/>
            <person name="Seto K."/>
            <person name="Myers J."/>
            <person name="Bonds A."/>
            <person name="Quandt C.A."/>
            <person name="Barry K."/>
            <person name="Liu P."/>
            <person name="Grigoriev I."/>
            <person name="Longcore J.E."/>
            <person name="James T.Y."/>
        </authorList>
    </citation>
    <scope>NUCLEOTIDE SEQUENCE</scope>
    <source>
        <strain evidence="10">JEL0513</strain>
    </source>
</reference>
<keyword evidence="6 7" id="KW-0067">ATP-binding</keyword>
<dbReference type="InterPro" id="IPR000719">
    <property type="entry name" value="Prot_kinase_dom"/>
</dbReference>
<keyword evidence="1 8" id="KW-0723">Serine/threonine-protein kinase</keyword>
<dbReference type="PROSITE" id="PS00107">
    <property type="entry name" value="PROTEIN_KINASE_ATP"/>
    <property type="match status" value="1"/>
</dbReference>
<comment type="similarity">
    <text evidence="8">Belongs to the protein kinase superfamily.</text>
</comment>
<name>A0AAD5SPM1_9FUNG</name>
<evidence type="ECO:0000256" key="3">
    <source>
        <dbReference type="ARBA" id="ARBA00022679"/>
    </source>
</evidence>
<protein>
    <submittedName>
        <fullName evidence="10">Serine/threonine kinase</fullName>
    </submittedName>
</protein>
<sequence length="427" mass="47586">MRPGARVEKCSECGKCAHSGCKPMVPNFCKLTPEMAIKLVSAFEEAEKRKHAKELEEVERAEKVRRRENGEDEAAAAAVAAAAAANHQATVTDVLATAQAFQTIHLNEIAKQDIIDAAKKAQKEATAAAIAKAAASAASASAAKTTPASFNIPEAVHKNIKLQDFEFLSVLGRGAFGKVMLIEEKATKQLYAMKALKKEFIIKSDDVASAKLEKRIFQKASESQHPFLVNLHSCFQTDSRLYFVMEYVCGGDLMCHIQERKRFSQVRAKFYACEVLLALEFFHKNNIVYRDLKLDNILMCPDGHIKVADYGICKENMPYGMFTRTYCGTPDYMAPEILSQNKYTRAVDWWSFGILIYVMLVGRYPFHGDDENDILEAILNDAIEYPSNMPKDTLSLIQGLLKKDPRSRLGGGRGGADEVKRHPYFHG</sequence>
<dbReference type="SMART" id="SM00220">
    <property type="entry name" value="S_TKc"/>
    <property type="match status" value="1"/>
</dbReference>
<evidence type="ECO:0000256" key="8">
    <source>
        <dbReference type="RuleBase" id="RU000304"/>
    </source>
</evidence>
<dbReference type="AlphaFoldDB" id="A0AAD5SPM1"/>
<evidence type="ECO:0000256" key="2">
    <source>
        <dbReference type="ARBA" id="ARBA00022553"/>
    </source>
</evidence>
<dbReference type="Gene3D" id="3.30.200.20">
    <property type="entry name" value="Phosphorylase Kinase, domain 1"/>
    <property type="match status" value="1"/>
</dbReference>
<dbReference type="GO" id="GO:0004674">
    <property type="term" value="F:protein serine/threonine kinase activity"/>
    <property type="evidence" value="ECO:0007669"/>
    <property type="project" value="UniProtKB-KW"/>
</dbReference>
<proteinExistence type="inferred from homology"/>
<evidence type="ECO:0000313" key="11">
    <source>
        <dbReference type="Proteomes" id="UP001211907"/>
    </source>
</evidence>
<accession>A0AAD5SPM1</accession>
<evidence type="ECO:0000256" key="4">
    <source>
        <dbReference type="ARBA" id="ARBA00022741"/>
    </source>
</evidence>
<keyword evidence="11" id="KW-1185">Reference proteome</keyword>
<dbReference type="SUPFAM" id="SSF56112">
    <property type="entry name" value="Protein kinase-like (PK-like)"/>
    <property type="match status" value="1"/>
</dbReference>
<dbReference type="Proteomes" id="UP001211907">
    <property type="component" value="Unassembled WGS sequence"/>
</dbReference>
<dbReference type="PROSITE" id="PS50011">
    <property type="entry name" value="PROTEIN_KINASE_DOM"/>
    <property type="match status" value="1"/>
</dbReference>
<keyword evidence="5 10" id="KW-0418">Kinase</keyword>
<dbReference type="Gene3D" id="1.10.510.10">
    <property type="entry name" value="Transferase(Phosphotransferase) domain 1"/>
    <property type="match status" value="1"/>
</dbReference>
<comment type="caution">
    <text evidence="10">The sequence shown here is derived from an EMBL/GenBank/DDBJ whole genome shotgun (WGS) entry which is preliminary data.</text>
</comment>
<organism evidence="10 11">
    <name type="scientific">Physocladia obscura</name>
    <dbReference type="NCBI Taxonomy" id="109957"/>
    <lineage>
        <taxon>Eukaryota</taxon>
        <taxon>Fungi</taxon>
        <taxon>Fungi incertae sedis</taxon>
        <taxon>Chytridiomycota</taxon>
        <taxon>Chytridiomycota incertae sedis</taxon>
        <taxon>Chytridiomycetes</taxon>
        <taxon>Chytridiales</taxon>
        <taxon>Chytriomycetaceae</taxon>
        <taxon>Physocladia</taxon>
    </lineage>
</organism>
<keyword evidence="4 7" id="KW-0547">Nucleotide-binding</keyword>
<evidence type="ECO:0000256" key="1">
    <source>
        <dbReference type="ARBA" id="ARBA00022527"/>
    </source>
</evidence>
<dbReference type="InterPro" id="IPR011009">
    <property type="entry name" value="Kinase-like_dom_sf"/>
</dbReference>
<feature type="binding site" evidence="7">
    <location>
        <position position="203"/>
    </location>
    <ligand>
        <name>ATP</name>
        <dbReference type="ChEBI" id="CHEBI:30616"/>
    </ligand>
</feature>
<dbReference type="InterPro" id="IPR017441">
    <property type="entry name" value="Protein_kinase_ATP_BS"/>
</dbReference>
<evidence type="ECO:0000256" key="5">
    <source>
        <dbReference type="ARBA" id="ARBA00022777"/>
    </source>
</evidence>
<dbReference type="FunFam" id="3.30.200.20:FF:000103">
    <property type="entry name" value="Protein kinase C"/>
    <property type="match status" value="1"/>
</dbReference>
<feature type="non-terminal residue" evidence="10">
    <location>
        <position position="427"/>
    </location>
</feature>
<dbReference type="EMBL" id="JADGJH010004932">
    <property type="protein sequence ID" value="KAJ3082997.1"/>
    <property type="molecule type" value="Genomic_DNA"/>
</dbReference>
<dbReference type="FunFam" id="1.10.510.10:FF:000210">
    <property type="entry name" value="Non-specific serine/threonine protein kinase"/>
    <property type="match status" value="1"/>
</dbReference>
<dbReference type="PROSITE" id="PS00108">
    <property type="entry name" value="PROTEIN_KINASE_ST"/>
    <property type="match status" value="1"/>
</dbReference>
<evidence type="ECO:0000256" key="6">
    <source>
        <dbReference type="ARBA" id="ARBA00022840"/>
    </source>
</evidence>
<keyword evidence="3" id="KW-0808">Transferase</keyword>
<gene>
    <name evidence="10" type="primary">PKC1_5</name>
    <name evidence="10" type="ORF">HK100_009547</name>
</gene>
<dbReference type="InterPro" id="IPR008271">
    <property type="entry name" value="Ser/Thr_kinase_AS"/>
</dbReference>
<dbReference type="Pfam" id="PF00069">
    <property type="entry name" value="Pkinase"/>
    <property type="match status" value="1"/>
</dbReference>
<keyword evidence="2" id="KW-0597">Phosphoprotein</keyword>
<dbReference type="PANTHER" id="PTHR24351">
    <property type="entry name" value="RIBOSOMAL PROTEIN S6 KINASE"/>
    <property type="match status" value="1"/>
</dbReference>
<feature type="domain" description="Protein kinase" evidence="9">
    <location>
        <begin position="165"/>
        <end position="425"/>
    </location>
</feature>
<evidence type="ECO:0000313" key="10">
    <source>
        <dbReference type="EMBL" id="KAJ3082997.1"/>
    </source>
</evidence>
<evidence type="ECO:0000259" key="9">
    <source>
        <dbReference type="PROSITE" id="PS50011"/>
    </source>
</evidence>
<dbReference type="GO" id="GO:0005524">
    <property type="term" value="F:ATP binding"/>
    <property type="evidence" value="ECO:0007669"/>
    <property type="project" value="UniProtKB-UniRule"/>
</dbReference>
<evidence type="ECO:0000256" key="7">
    <source>
        <dbReference type="PROSITE-ProRule" id="PRU10141"/>
    </source>
</evidence>